<proteinExistence type="predicted"/>
<feature type="transmembrane region" description="Helical" evidence="2">
    <location>
        <begin position="12"/>
        <end position="34"/>
    </location>
</feature>
<feature type="region of interest" description="Disordered" evidence="1">
    <location>
        <begin position="66"/>
        <end position="85"/>
    </location>
</feature>
<feature type="compositionally biased region" description="Basic and acidic residues" evidence="1">
    <location>
        <begin position="130"/>
        <end position="144"/>
    </location>
</feature>
<keyword evidence="2" id="KW-0472">Membrane</keyword>
<sequence>MSDTKSDSRHRLIALFVTVAFHVAVAVLLITLYLQPVASDMERKWPPVDSSEVLFGGEYVMVGDRPEIADNTGEPASSATEAEAVPAPEVEALENSGEEAKPAPVISSEQPSPAKVEKKPVPEKSGPTKAEIEAAEKAKREQETRQAIAGKVKFGQTGTGTKAGNAGSPDGNASVGAVNGSPGFNLKGRTLADWHRPAAAPLGTITIRVSVNRQGKVTSASYMSGTGAAAASQTARQSCVQAALRSQFSVDEDAPPSQTGSITYNFK</sequence>
<evidence type="ECO:0000256" key="1">
    <source>
        <dbReference type="SAM" id="MobiDB-lite"/>
    </source>
</evidence>
<gene>
    <name evidence="3" type="ORF">E7747_02815</name>
</gene>
<dbReference type="RefSeq" id="WP_136413967.1">
    <property type="nucleotide sequence ID" value="NZ_CAXHQF010000008.1"/>
</dbReference>
<keyword evidence="4" id="KW-1185">Reference proteome</keyword>
<dbReference type="Proteomes" id="UP000297149">
    <property type="component" value="Chromosome"/>
</dbReference>
<name>A0A4P7W0S4_9BACT</name>
<evidence type="ECO:0000313" key="4">
    <source>
        <dbReference type="Proteomes" id="UP000297149"/>
    </source>
</evidence>
<organism evidence="3 4">
    <name type="scientific">Duncaniella dubosii</name>
    <dbReference type="NCBI Taxonomy" id="2518971"/>
    <lineage>
        <taxon>Bacteria</taxon>
        <taxon>Pseudomonadati</taxon>
        <taxon>Bacteroidota</taxon>
        <taxon>Bacteroidia</taxon>
        <taxon>Bacteroidales</taxon>
        <taxon>Muribaculaceae</taxon>
        <taxon>Duncaniella</taxon>
    </lineage>
</organism>
<feature type="region of interest" description="Disordered" evidence="1">
    <location>
        <begin position="90"/>
        <end position="176"/>
    </location>
</feature>
<evidence type="ECO:0008006" key="5">
    <source>
        <dbReference type="Google" id="ProtNLM"/>
    </source>
</evidence>
<dbReference type="EMBL" id="CP039396">
    <property type="protein sequence ID" value="QCD41332.1"/>
    <property type="molecule type" value="Genomic_DNA"/>
</dbReference>
<dbReference type="AlphaFoldDB" id="A0A4P7W0S4"/>
<evidence type="ECO:0000256" key="2">
    <source>
        <dbReference type="SAM" id="Phobius"/>
    </source>
</evidence>
<keyword evidence="2" id="KW-0812">Transmembrane</keyword>
<reference evidence="4" key="1">
    <citation type="submission" date="2019-02" db="EMBL/GenBank/DDBJ databases">
        <title>Isolation and identification of novel species under the genus Muribaculum.</title>
        <authorList>
            <person name="Miyake S."/>
            <person name="Ding Y."/>
            <person name="Low A."/>
            <person name="Soh M."/>
            <person name="Seedorf H."/>
        </authorList>
    </citation>
    <scope>NUCLEOTIDE SEQUENCE [LARGE SCALE GENOMIC DNA]</scope>
    <source>
        <strain evidence="4">H5</strain>
    </source>
</reference>
<dbReference type="KEGG" id="ddb:E7747_02815"/>
<feature type="compositionally biased region" description="Low complexity" evidence="1">
    <location>
        <begin position="74"/>
        <end position="85"/>
    </location>
</feature>
<evidence type="ECO:0000313" key="3">
    <source>
        <dbReference type="EMBL" id="QCD41332.1"/>
    </source>
</evidence>
<keyword evidence="2" id="KW-1133">Transmembrane helix</keyword>
<protein>
    <recommendedName>
        <fullName evidence="5">TonB family protein</fullName>
    </recommendedName>
</protein>
<accession>A0A4P7W0S4</accession>